<name>A0AAV1RHK2_9ROSI</name>
<dbReference type="Proteomes" id="UP001314170">
    <property type="component" value="Unassembled WGS sequence"/>
</dbReference>
<dbReference type="EMBL" id="CAWUPB010000956">
    <property type="protein sequence ID" value="CAK7334790.1"/>
    <property type="molecule type" value="Genomic_DNA"/>
</dbReference>
<dbReference type="AlphaFoldDB" id="A0AAV1RHK2"/>
<evidence type="ECO:0000313" key="2">
    <source>
        <dbReference type="Proteomes" id="UP001314170"/>
    </source>
</evidence>
<proteinExistence type="predicted"/>
<reference evidence="1 2" key="1">
    <citation type="submission" date="2024-01" db="EMBL/GenBank/DDBJ databases">
        <authorList>
            <person name="Waweru B."/>
        </authorList>
    </citation>
    <scope>NUCLEOTIDE SEQUENCE [LARGE SCALE GENOMIC DNA]</scope>
</reference>
<keyword evidence="2" id="KW-1185">Reference proteome</keyword>
<gene>
    <name evidence="1" type="ORF">DCAF_LOCUS10076</name>
</gene>
<sequence>MDERLDNIEGKFDSRLAATEASIERLSKIVPGKQPVVTTADNSFPQNQGVVATQNFNQPMPNQIQPIVDSSLQSLTQKVETHPSFPPQTRYQENSRMNDINKGIKLDVSDFHGESDLEVFLYWLHGMESLFKWHHLGDEQKIYFA</sequence>
<accession>A0AAV1RHK2</accession>
<organism evidence="1 2">
    <name type="scientific">Dovyalis caffra</name>
    <dbReference type="NCBI Taxonomy" id="77055"/>
    <lineage>
        <taxon>Eukaryota</taxon>
        <taxon>Viridiplantae</taxon>
        <taxon>Streptophyta</taxon>
        <taxon>Embryophyta</taxon>
        <taxon>Tracheophyta</taxon>
        <taxon>Spermatophyta</taxon>
        <taxon>Magnoliopsida</taxon>
        <taxon>eudicotyledons</taxon>
        <taxon>Gunneridae</taxon>
        <taxon>Pentapetalae</taxon>
        <taxon>rosids</taxon>
        <taxon>fabids</taxon>
        <taxon>Malpighiales</taxon>
        <taxon>Salicaceae</taxon>
        <taxon>Flacourtieae</taxon>
        <taxon>Dovyalis</taxon>
    </lineage>
</organism>
<comment type="caution">
    <text evidence="1">The sequence shown here is derived from an EMBL/GenBank/DDBJ whole genome shotgun (WGS) entry which is preliminary data.</text>
</comment>
<evidence type="ECO:0000313" key="1">
    <source>
        <dbReference type="EMBL" id="CAK7334790.1"/>
    </source>
</evidence>
<protein>
    <submittedName>
        <fullName evidence="1">Uncharacterized protein</fullName>
    </submittedName>
</protein>